<dbReference type="Pfam" id="PF17681">
    <property type="entry name" value="GCP_N_terminal"/>
    <property type="match status" value="1"/>
</dbReference>
<dbReference type="PANTHER" id="PTHR19302">
    <property type="entry name" value="GAMMA TUBULIN COMPLEX PROTEIN"/>
    <property type="match status" value="1"/>
</dbReference>
<evidence type="ECO:0000256" key="2">
    <source>
        <dbReference type="ARBA" id="ARBA00010337"/>
    </source>
</evidence>
<dbReference type="AlphaFoldDB" id="A0A1J4MKY3"/>
<comment type="similarity">
    <text evidence="2">Belongs to the TUBGCP family.</text>
</comment>
<dbReference type="GO" id="GO:0000278">
    <property type="term" value="P:mitotic cell cycle"/>
    <property type="evidence" value="ECO:0007669"/>
    <property type="project" value="TreeGrafter"/>
</dbReference>
<dbReference type="VEuPathDB" id="CryptoDB:cubi_02978"/>
<feature type="domain" description="Gamma tubulin complex component C-terminal" evidence="6">
    <location>
        <begin position="865"/>
        <end position="1171"/>
    </location>
</feature>
<keyword evidence="9" id="KW-1185">Reference proteome</keyword>
<dbReference type="GO" id="GO:0051321">
    <property type="term" value="P:meiotic cell cycle"/>
    <property type="evidence" value="ECO:0007669"/>
    <property type="project" value="TreeGrafter"/>
</dbReference>
<evidence type="ECO:0000259" key="7">
    <source>
        <dbReference type="Pfam" id="PF17681"/>
    </source>
</evidence>
<name>A0A1J4MKY3_9CRYT</name>
<dbReference type="GO" id="GO:0007020">
    <property type="term" value="P:microtubule nucleation"/>
    <property type="evidence" value="ECO:0007669"/>
    <property type="project" value="InterPro"/>
</dbReference>
<accession>A0A1J4MKY3</accession>
<dbReference type="GO" id="GO:0051225">
    <property type="term" value="P:spindle assembly"/>
    <property type="evidence" value="ECO:0007669"/>
    <property type="project" value="TreeGrafter"/>
</dbReference>
<dbReference type="GO" id="GO:0005874">
    <property type="term" value="C:microtubule"/>
    <property type="evidence" value="ECO:0007669"/>
    <property type="project" value="UniProtKB-KW"/>
</dbReference>
<dbReference type="Pfam" id="PF04130">
    <property type="entry name" value="GCP_C_terminal"/>
    <property type="match status" value="1"/>
</dbReference>
<dbReference type="GO" id="GO:0051011">
    <property type="term" value="F:microtubule minus-end binding"/>
    <property type="evidence" value="ECO:0007669"/>
    <property type="project" value="TreeGrafter"/>
</dbReference>
<dbReference type="InterPro" id="IPR007259">
    <property type="entry name" value="GCP"/>
</dbReference>
<dbReference type="EMBL" id="LRBP01000008">
    <property type="protein sequence ID" value="OII74846.1"/>
    <property type="molecule type" value="Genomic_DNA"/>
</dbReference>
<reference evidence="8 9" key="1">
    <citation type="submission" date="2016-10" db="EMBL/GenBank/DDBJ databases">
        <title>Reductive evolution of mitochondrial metabolism and differential evolution of invasion-related proteins in Cryptosporidium.</title>
        <authorList>
            <person name="Liu S."/>
            <person name="Roellig D.M."/>
            <person name="Guo Y."/>
            <person name="Li N."/>
            <person name="Frace M.A."/>
            <person name="Tang K."/>
            <person name="Zhang L."/>
            <person name="Feng Y."/>
            <person name="Xiao L."/>
        </authorList>
    </citation>
    <scope>NUCLEOTIDE SEQUENCE [LARGE SCALE GENOMIC DNA]</scope>
    <source>
        <strain evidence="8">39726</strain>
    </source>
</reference>
<dbReference type="GO" id="GO:0000922">
    <property type="term" value="C:spindle pole"/>
    <property type="evidence" value="ECO:0007669"/>
    <property type="project" value="InterPro"/>
</dbReference>
<dbReference type="Gene3D" id="1.20.120.1900">
    <property type="entry name" value="Gamma-tubulin complex, C-terminal domain"/>
    <property type="match status" value="1"/>
</dbReference>
<dbReference type="GO" id="GO:0000930">
    <property type="term" value="C:gamma-tubulin complex"/>
    <property type="evidence" value="ECO:0007669"/>
    <property type="project" value="TreeGrafter"/>
</dbReference>
<evidence type="ECO:0000256" key="3">
    <source>
        <dbReference type="ARBA" id="ARBA00022490"/>
    </source>
</evidence>
<gene>
    <name evidence="8" type="ORF">cubi_02978</name>
</gene>
<sequence length="1201" mass="140212">MHVSLLAVSKVVKQEENNYVFFGEKINIRVCNQNCEYITIFQENKCGEKNYKLGLSNLGNSENFESTNNRSIFGEKFKFYPNLCSNSEFYLFNLNQLLINYCGEKKHVQYGDKVYISSLINNEVFIIGFDQNSGKFLVSKFEEVAKYLRIKGQLSDDSFLKKYEWSLEKIPITKEESLLGEIENSPIPNIQSVKYNDLFRIRFDSEQIVCTQTIKSNLKMQFNQLSIDSTCLSGRNGCWTIIPLKFEGTVYPNWFLMKKILKSKDNNSLKFLDSRIIEKLAYRAGCSKSKIEPIRIDTFNLVSDRPIDWDMPSTNLFKDESLNAKNKFSAKSLNLLPSIVGFVFDHAETGINNTTKQNIIPNKLSSFSIKVQEQLILEDILNCLMCNNANYIKVTEEVVEFFHECKHLDFTSEDLYIFEFNSTPNNDKHFDHDYFSGREGIPLFSHQIIDDPSNLQYFCDDLIYNTISEEKNTENNLSGSFESNNILSTNNFKKNPSLYPLSYRTLELSSLHRRIRKFLKVHESGNSQFGIVSGTLCDSFRELLKHFTIKIAKFESYLRKGQLTIQNIWSHSQQALITLKALDLISTRVLYKRGSEIIDQVYKIANNEFKGEESSQKIANFVFNQIFFSWYKHFLAPWLKFGAVTDHFSEFINCQLNNLTKKRFMKNNLYSLTSCREQGNKLFPILPSFLKDLIEQVNYIGLVSYFVSHINHFYTENQLFDKGHENGVSNRKKLENVLGLMLKSLSNRSDSIRGEEIGIYINDIFLESQTLLFRVCNSIIDVRSIINAFYEIFFCANDSLIQEFIEYIHRLGSRGNKINYYSCNDITRKWDELMLKCYKELHNSNNSNRFSCIIEKKLITECVNEELFTPVKWEISSYILCEELKSIEKNKSSISSFDAFKFLTIKFCEVKAFDSIWPRKLLNKYELIFKLIFHLKYINHLLNNIWIAHQTSNIWDNKLTKTEHLSVNELILRPYFLRQKMLFLTTGILEYIYQDVINPLWNSMIKDFKNISTLEELNSRQDQLLNEILAQCFCLESEQLHLLYKILSLCHLFAAHSNLLNIYGFSNQTITDAFHSEKTGKKYEESGQISISSTKPYKKDNFGRTRGRTRINNMHIEGLLADPTYENIVEKFSSKFELLMRNFFSKISNCKNQKINMISKLVLKLNYNGYYVEKIPINIGTWGDPTLDEDDSYDNFVIESE</sequence>
<proteinExistence type="inferred from homology"/>
<dbReference type="InterPro" id="IPR040457">
    <property type="entry name" value="GCP_C"/>
</dbReference>
<dbReference type="Proteomes" id="UP000186176">
    <property type="component" value="Unassembled WGS sequence"/>
</dbReference>
<keyword evidence="5" id="KW-0206">Cytoskeleton</keyword>
<evidence type="ECO:0000313" key="8">
    <source>
        <dbReference type="EMBL" id="OII74846.1"/>
    </source>
</evidence>
<keyword evidence="3" id="KW-0963">Cytoplasm</keyword>
<evidence type="ECO:0000256" key="5">
    <source>
        <dbReference type="ARBA" id="ARBA00023212"/>
    </source>
</evidence>
<dbReference type="GO" id="GO:0043015">
    <property type="term" value="F:gamma-tubulin binding"/>
    <property type="evidence" value="ECO:0007669"/>
    <property type="project" value="InterPro"/>
</dbReference>
<comment type="caution">
    <text evidence="8">The sequence shown here is derived from an EMBL/GenBank/DDBJ whole genome shotgun (WGS) entry which is preliminary data.</text>
</comment>
<dbReference type="GeneID" id="39979769"/>
<dbReference type="InterPro" id="IPR041470">
    <property type="entry name" value="GCP_N"/>
</dbReference>
<evidence type="ECO:0000256" key="1">
    <source>
        <dbReference type="ARBA" id="ARBA00004245"/>
    </source>
</evidence>
<dbReference type="RefSeq" id="XP_028875991.1">
    <property type="nucleotide sequence ID" value="XM_029019990.1"/>
</dbReference>
<dbReference type="OrthoDB" id="2192946at2759"/>
<keyword evidence="4" id="KW-0493">Microtubule</keyword>
<feature type="domain" description="Gamma tubulin complex component protein N-terminal" evidence="7">
    <location>
        <begin position="492"/>
        <end position="707"/>
    </location>
</feature>
<protein>
    <submittedName>
        <fullName evidence="8">Gamma-tubulin complex associated protein</fullName>
    </submittedName>
</protein>
<organism evidence="8 9">
    <name type="scientific">Cryptosporidium ubiquitum</name>
    <dbReference type="NCBI Taxonomy" id="857276"/>
    <lineage>
        <taxon>Eukaryota</taxon>
        <taxon>Sar</taxon>
        <taxon>Alveolata</taxon>
        <taxon>Apicomplexa</taxon>
        <taxon>Conoidasida</taxon>
        <taxon>Coccidia</taxon>
        <taxon>Eucoccidiorida</taxon>
        <taxon>Eimeriorina</taxon>
        <taxon>Cryptosporidiidae</taxon>
        <taxon>Cryptosporidium</taxon>
    </lineage>
</organism>
<evidence type="ECO:0000256" key="4">
    <source>
        <dbReference type="ARBA" id="ARBA00022701"/>
    </source>
</evidence>
<evidence type="ECO:0000259" key="6">
    <source>
        <dbReference type="Pfam" id="PF04130"/>
    </source>
</evidence>
<dbReference type="InterPro" id="IPR042241">
    <property type="entry name" value="GCP_C_sf"/>
</dbReference>
<comment type="subcellular location">
    <subcellularLocation>
        <location evidence="1">Cytoplasm</location>
        <location evidence="1">Cytoskeleton</location>
    </subcellularLocation>
</comment>
<evidence type="ECO:0000313" key="9">
    <source>
        <dbReference type="Proteomes" id="UP000186176"/>
    </source>
</evidence>
<dbReference type="GO" id="GO:0031122">
    <property type="term" value="P:cytoplasmic microtubule organization"/>
    <property type="evidence" value="ECO:0007669"/>
    <property type="project" value="TreeGrafter"/>
</dbReference>